<dbReference type="InterPro" id="IPR036396">
    <property type="entry name" value="Cyt_P450_sf"/>
</dbReference>
<keyword evidence="6" id="KW-0812">Transmembrane</keyword>
<evidence type="ECO:0000313" key="8">
    <source>
        <dbReference type="Proteomes" id="UP000799291"/>
    </source>
</evidence>
<keyword evidence="4 5" id="KW-0408">Iron</keyword>
<dbReference type="InterPro" id="IPR053007">
    <property type="entry name" value="CYP450_monoxygenase_sec-met"/>
</dbReference>
<keyword evidence="3 5" id="KW-0479">Metal-binding</keyword>
<feature type="binding site" description="axial binding residue" evidence="5">
    <location>
        <position position="418"/>
    </location>
    <ligand>
        <name>heme</name>
        <dbReference type="ChEBI" id="CHEBI:30413"/>
    </ligand>
    <ligandPart>
        <name>Fe</name>
        <dbReference type="ChEBI" id="CHEBI:18248"/>
    </ligandPart>
</feature>
<dbReference type="CDD" id="cd11040">
    <property type="entry name" value="CYP7_CYP8-like"/>
    <property type="match status" value="1"/>
</dbReference>
<sequence length="489" mass="53082">MFWHGASYFTRLAAQTHYPVFTLNTMGASTVVVTDPGIAGVVQRASKHTSFYGMILEVTKRLCGFDEASMRVIRWNLDGVHGAEEGLMNESHGMVDGELSPGKNLNAMSITQLEKFASMLNELAPGDSSVDTSLMEFIKQTFTVANAYAVYGPQNPFALHPELVQSFWDWEAGMVPILADIVPALTARKAYLGRRAINAALQDFVEQGHYRSASPLIQKRVQINLKHGLSTKMAGRAELILLFGIIGNAVPTTFWMVANIFGRPGLLAQIREETAQAVIPMKALAPGVLKVNKISVAALRTKCPLLVSTFRETLREISNLASVRLVTNTHIVTAPGHRTYTLKKGSMIQIASGVIHAAPSIWGPDAHTFNPARFISSTSTNSEQFLSGSSKTEYTATALPKGVPSAAYRAFGGGSVICPGRHFAQSEILGFVALMVNMFDVADAGTGGVIGVPERDDGRIPLSVMKPKKEPQVIIKRKCGEEVVWRLEL</sequence>
<dbReference type="InterPro" id="IPR002403">
    <property type="entry name" value="Cyt_P450_E_grp-IV"/>
</dbReference>
<comment type="similarity">
    <text evidence="2">Belongs to the cytochrome P450 family.</text>
</comment>
<proteinExistence type="inferred from homology"/>
<dbReference type="OrthoDB" id="3366823at2759"/>
<feature type="transmembrane region" description="Helical" evidence="6">
    <location>
        <begin position="239"/>
        <end position="261"/>
    </location>
</feature>
<dbReference type="GO" id="GO:0004497">
    <property type="term" value="F:monooxygenase activity"/>
    <property type="evidence" value="ECO:0007669"/>
    <property type="project" value="InterPro"/>
</dbReference>
<dbReference type="Gene3D" id="1.10.630.10">
    <property type="entry name" value="Cytochrome P450"/>
    <property type="match status" value="1"/>
</dbReference>
<dbReference type="AlphaFoldDB" id="A0A6G1IZU1"/>
<dbReference type="PANTHER" id="PTHR47582">
    <property type="entry name" value="P450, PUTATIVE (EUROFUNG)-RELATED"/>
    <property type="match status" value="1"/>
</dbReference>
<evidence type="ECO:0000256" key="5">
    <source>
        <dbReference type="PIRSR" id="PIRSR602403-1"/>
    </source>
</evidence>
<evidence type="ECO:0000313" key="7">
    <source>
        <dbReference type="EMBL" id="KAF2683786.1"/>
    </source>
</evidence>
<dbReference type="EMBL" id="MU005583">
    <property type="protein sequence ID" value="KAF2683786.1"/>
    <property type="molecule type" value="Genomic_DNA"/>
</dbReference>
<evidence type="ECO:0000256" key="2">
    <source>
        <dbReference type="ARBA" id="ARBA00010617"/>
    </source>
</evidence>
<keyword evidence="8" id="KW-1185">Reference proteome</keyword>
<dbReference type="GO" id="GO:0005506">
    <property type="term" value="F:iron ion binding"/>
    <property type="evidence" value="ECO:0007669"/>
    <property type="project" value="InterPro"/>
</dbReference>
<evidence type="ECO:0000256" key="6">
    <source>
        <dbReference type="SAM" id="Phobius"/>
    </source>
</evidence>
<dbReference type="Pfam" id="PF00067">
    <property type="entry name" value="p450"/>
    <property type="match status" value="1"/>
</dbReference>
<name>A0A6G1IZU1_9PLEO</name>
<protein>
    <submittedName>
        <fullName evidence="7">Cytochrome P450</fullName>
    </submittedName>
</protein>
<dbReference type="GO" id="GO:0016705">
    <property type="term" value="F:oxidoreductase activity, acting on paired donors, with incorporation or reduction of molecular oxygen"/>
    <property type="evidence" value="ECO:0007669"/>
    <property type="project" value="InterPro"/>
</dbReference>
<reference evidence="7" key="1">
    <citation type="journal article" date="2020" name="Stud. Mycol.">
        <title>101 Dothideomycetes genomes: a test case for predicting lifestyles and emergence of pathogens.</title>
        <authorList>
            <person name="Haridas S."/>
            <person name="Albert R."/>
            <person name="Binder M."/>
            <person name="Bloem J."/>
            <person name="Labutti K."/>
            <person name="Salamov A."/>
            <person name="Andreopoulos B."/>
            <person name="Baker S."/>
            <person name="Barry K."/>
            <person name="Bills G."/>
            <person name="Bluhm B."/>
            <person name="Cannon C."/>
            <person name="Castanera R."/>
            <person name="Culley D."/>
            <person name="Daum C."/>
            <person name="Ezra D."/>
            <person name="Gonzalez J."/>
            <person name="Henrissat B."/>
            <person name="Kuo A."/>
            <person name="Liang C."/>
            <person name="Lipzen A."/>
            <person name="Lutzoni F."/>
            <person name="Magnuson J."/>
            <person name="Mondo S."/>
            <person name="Nolan M."/>
            <person name="Ohm R."/>
            <person name="Pangilinan J."/>
            <person name="Park H.-J."/>
            <person name="Ramirez L."/>
            <person name="Alfaro M."/>
            <person name="Sun H."/>
            <person name="Tritt A."/>
            <person name="Yoshinaga Y."/>
            <person name="Zwiers L.-H."/>
            <person name="Turgeon B."/>
            <person name="Goodwin S."/>
            <person name="Spatafora J."/>
            <person name="Crous P."/>
            <person name="Grigoriev I."/>
        </authorList>
    </citation>
    <scope>NUCLEOTIDE SEQUENCE</scope>
    <source>
        <strain evidence="7">CBS 122367</strain>
    </source>
</reference>
<gene>
    <name evidence="7" type="ORF">K458DRAFT_304311</name>
</gene>
<dbReference type="SUPFAM" id="SSF48264">
    <property type="entry name" value="Cytochrome P450"/>
    <property type="match status" value="1"/>
</dbReference>
<dbReference type="InterPro" id="IPR001128">
    <property type="entry name" value="Cyt_P450"/>
</dbReference>
<accession>A0A6G1IZU1</accession>
<keyword evidence="6" id="KW-1133">Transmembrane helix</keyword>
<comment type="cofactor">
    <cofactor evidence="1 5">
        <name>heme</name>
        <dbReference type="ChEBI" id="CHEBI:30413"/>
    </cofactor>
</comment>
<dbReference type="GO" id="GO:0020037">
    <property type="term" value="F:heme binding"/>
    <property type="evidence" value="ECO:0007669"/>
    <property type="project" value="InterPro"/>
</dbReference>
<organism evidence="7 8">
    <name type="scientific">Lentithecium fluviatile CBS 122367</name>
    <dbReference type="NCBI Taxonomy" id="1168545"/>
    <lineage>
        <taxon>Eukaryota</taxon>
        <taxon>Fungi</taxon>
        <taxon>Dikarya</taxon>
        <taxon>Ascomycota</taxon>
        <taxon>Pezizomycotina</taxon>
        <taxon>Dothideomycetes</taxon>
        <taxon>Pleosporomycetidae</taxon>
        <taxon>Pleosporales</taxon>
        <taxon>Massarineae</taxon>
        <taxon>Lentitheciaceae</taxon>
        <taxon>Lentithecium</taxon>
    </lineage>
</organism>
<keyword evidence="6" id="KW-0472">Membrane</keyword>
<evidence type="ECO:0000256" key="1">
    <source>
        <dbReference type="ARBA" id="ARBA00001971"/>
    </source>
</evidence>
<dbReference type="PANTHER" id="PTHR47582:SF1">
    <property type="entry name" value="P450, PUTATIVE (EUROFUNG)-RELATED"/>
    <property type="match status" value="1"/>
</dbReference>
<evidence type="ECO:0000256" key="4">
    <source>
        <dbReference type="ARBA" id="ARBA00023004"/>
    </source>
</evidence>
<evidence type="ECO:0000256" key="3">
    <source>
        <dbReference type="ARBA" id="ARBA00022723"/>
    </source>
</evidence>
<keyword evidence="5" id="KW-0349">Heme</keyword>
<dbReference type="Proteomes" id="UP000799291">
    <property type="component" value="Unassembled WGS sequence"/>
</dbReference>
<dbReference type="PRINTS" id="PR00465">
    <property type="entry name" value="EP450IV"/>
</dbReference>